<dbReference type="AlphaFoldDB" id="A0AAP9Y8S1"/>
<dbReference type="RefSeq" id="WP_198866065.1">
    <property type="nucleotide sequence ID" value="NZ_CP066310.1"/>
</dbReference>
<dbReference type="Proteomes" id="UP000596192">
    <property type="component" value="Chromosome"/>
</dbReference>
<name>A0AAP9Y8S1_9GAMM</name>
<evidence type="ECO:0000313" key="2">
    <source>
        <dbReference type="Proteomes" id="UP000596192"/>
    </source>
</evidence>
<evidence type="ECO:0000313" key="1">
    <source>
        <dbReference type="EMBL" id="QQE86942.1"/>
    </source>
</evidence>
<reference evidence="1 2" key="1">
    <citation type="submission" date="2020-12" db="EMBL/GenBank/DDBJ databases">
        <title>Genomic Analysis and Response surface optimization of nitrogen-fixing conditions for A. chroococcum strain HR1, Isolation from rhizosphere soil.</title>
        <authorList>
            <person name="Li J."/>
            <person name="Yang H."/>
            <person name="Liu H."/>
            <person name="Wang C."/>
            <person name="Tian Y."/>
            <person name="Lu X.Y."/>
        </authorList>
    </citation>
    <scope>NUCLEOTIDE SEQUENCE [LARGE SCALE GENOMIC DNA]</scope>
    <source>
        <strain evidence="1 2">HR1</strain>
    </source>
</reference>
<sequence>MGTWVEQVHKRAAVFHDQIVATRQAQIASGVVLADAIEFLQRNLQVLYEEEMPLAKIYDNSDLVFHAEGPTTSSSMPGLHAFNWLCNSAEKQIRVLARSIFELSNNNAKILANKLDLRFSGFAPGSIYAGFTLPTLPSIMGSDEIEMIHHTLKVAVRQLPAIPEFICDETISRGIADLIPDPALRDASLEAVFRLSPTGRAGIHTIDISSPDANQSALTVRERVVLREVLAKPIKASRKFGRFVGEVREIDLDSGRFHLRNIESIGTLRCVMPEVTSETGKKLLGNYVMVEGDYESDASGRPRLMFSTHVKPIKKLMLQDELNI</sequence>
<organism evidence="1 2">
    <name type="scientific">Azotobacter chroococcum</name>
    <dbReference type="NCBI Taxonomy" id="353"/>
    <lineage>
        <taxon>Bacteria</taxon>
        <taxon>Pseudomonadati</taxon>
        <taxon>Pseudomonadota</taxon>
        <taxon>Gammaproteobacteria</taxon>
        <taxon>Pseudomonadales</taxon>
        <taxon>Pseudomonadaceae</taxon>
        <taxon>Azotobacter</taxon>
    </lineage>
</organism>
<accession>A0AAP9Y8S1</accession>
<proteinExistence type="predicted"/>
<dbReference type="EMBL" id="CP066310">
    <property type="protein sequence ID" value="QQE86942.1"/>
    <property type="molecule type" value="Genomic_DNA"/>
</dbReference>
<protein>
    <submittedName>
        <fullName evidence="1">Uncharacterized protein</fullName>
    </submittedName>
</protein>
<gene>
    <name evidence="1" type="ORF">GKQ51_11405</name>
</gene>